<dbReference type="InterPro" id="IPR039615">
    <property type="entry name" value="PKS"/>
</dbReference>
<name>A0AAW2QA27_9LAMI</name>
<proteinExistence type="predicted"/>
<dbReference type="AlphaFoldDB" id="A0AAW2QA27"/>
<reference evidence="2" key="2">
    <citation type="journal article" date="2024" name="Plant">
        <title>Genomic evolution and insights into agronomic trait innovations of Sesamum species.</title>
        <authorList>
            <person name="Miao H."/>
            <person name="Wang L."/>
            <person name="Qu L."/>
            <person name="Liu H."/>
            <person name="Sun Y."/>
            <person name="Le M."/>
            <person name="Wang Q."/>
            <person name="Wei S."/>
            <person name="Zheng Y."/>
            <person name="Lin W."/>
            <person name="Duan Y."/>
            <person name="Cao H."/>
            <person name="Xiong S."/>
            <person name="Wang X."/>
            <person name="Wei L."/>
            <person name="Li C."/>
            <person name="Ma Q."/>
            <person name="Ju M."/>
            <person name="Zhao R."/>
            <person name="Li G."/>
            <person name="Mu C."/>
            <person name="Tian Q."/>
            <person name="Mei H."/>
            <person name="Zhang T."/>
            <person name="Gao T."/>
            <person name="Zhang H."/>
        </authorList>
    </citation>
    <scope>NUCLEOTIDE SEQUENCE</scope>
    <source>
        <strain evidence="2">G01</strain>
    </source>
</reference>
<dbReference type="GO" id="GO:0009638">
    <property type="term" value="P:phototropism"/>
    <property type="evidence" value="ECO:0007669"/>
    <property type="project" value="InterPro"/>
</dbReference>
<feature type="region of interest" description="Disordered" evidence="1">
    <location>
        <begin position="43"/>
        <end position="73"/>
    </location>
</feature>
<dbReference type="PANTHER" id="PTHR33781">
    <property type="entry name" value="PROTEIN PHYTOCHROME KINASE SUBSTRATE 1-RELATED"/>
    <property type="match status" value="1"/>
</dbReference>
<evidence type="ECO:0000256" key="1">
    <source>
        <dbReference type="SAM" id="MobiDB-lite"/>
    </source>
</evidence>
<feature type="compositionally biased region" description="Polar residues" evidence="1">
    <location>
        <begin position="43"/>
        <end position="52"/>
    </location>
</feature>
<sequence length="478" mass="52290">METDHDNGSLRVASFSYYLDTAIDNNIVHRISAQDRTPIQLTSAKKTNSTTINPPPFSIKFSKPKEGPDSLSRSPRLDSFSYFNTSSDHNLVFEVPGPVQDPTSAFSFSREIPGDRDQISVFGADRYFNMKLTEAKHDFKNKGPGMGLNIGPRTPSLCSEGSSWNSQTGLLPHLQMQTKQKKAVGRNFLTGFGCRGPCFDRKSVHINEIVASYASNRSRAGSERTDRRAILVPVPNPGTEILPVMINNQIPNPGTEILPVMINNQLLRVEQLDEARHSIDVFGSATSLKRDNVAANMERKLSMLTWDAIPKSGQNLSTSSTTICDDMASDASSDLFEIENASGSMYPVLKSQQEDDASVISHYAPSEASIQWSVVTASAADYSALSDYNDEMSVSVAGDMMVSRSYDRSSETRREGAKEGQKSRAGGLLGCKSSKAVEVAENVCYRSNEKTKNQGLDLSAFGKSQACRGRVNDLAIHN</sequence>
<comment type="caution">
    <text evidence="2">The sequence shown here is derived from an EMBL/GenBank/DDBJ whole genome shotgun (WGS) entry which is preliminary data.</text>
</comment>
<evidence type="ECO:0000313" key="2">
    <source>
        <dbReference type="EMBL" id="KAL0364692.1"/>
    </source>
</evidence>
<keyword evidence="2" id="KW-0418">Kinase</keyword>
<feature type="region of interest" description="Disordered" evidence="1">
    <location>
        <begin position="404"/>
        <end position="426"/>
    </location>
</feature>
<accession>A0AAW2QA27</accession>
<reference evidence="2" key="1">
    <citation type="submission" date="2020-06" db="EMBL/GenBank/DDBJ databases">
        <authorList>
            <person name="Li T."/>
            <person name="Hu X."/>
            <person name="Zhang T."/>
            <person name="Song X."/>
            <person name="Zhang H."/>
            <person name="Dai N."/>
            <person name="Sheng W."/>
            <person name="Hou X."/>
            <person name="Wei L."/>
        </authorList>
    </citation>
    <scope>NUCLEOTIDE SEQUENCE</scope>
    <source>
        <strain evidence="2">G01</strain>
        <tissue evidence="2">Leaf</tissue>
    </source>
</reference>
<gene>
    <name evidence="2" type="ORF">Sangu_0566800</name>
</gene>
<keyword evidence="2" id="KW-0808">Transferase</keyword>
<dbReference type="EMBL" id="JACGWK010000003">
    <property type="protein sequence ID" value="KAL0364692.1"/>
    <property type="molecule type" value="Genomic_DNA"/>
</dbReference>
<protein>
    <submittedName>
        <fullName evidence="2">Protein PHYTOCHROME KINASE SUBSTRATE 2</fullName>
    </submittedName>
</protein>
<dbReference type="GO" id="GO:0016301">
    <property type="term" value="F:kinase activity"/>
    <property type="evidence" value="ECO:0007669"/>
    <property type="project" value="UniProtKB-KW"/>
</dbReference>
<dbReference type="PANTHER" id="PTHR33781:SF3">
    <property type="entry name" value="PROTEIN PHYTOCHROME KINASE SUBSTRATE 3"/>
    <property type="match status" value="1"/>
</dbReference>
<organism evidence="2">
    <name type="scientific">Sesamum angustifolium</name>
    <dbReference type="NCBI Taxonomy" id="2727405"/>
    <lineage>
        <taxon>Eukaryota</taxon>
        <taxon>Viridiplantae</taxon>
        <taxon>Streptophyta</taxon>
        <taxon>Embryophyta</taxon>
        <taxon>Tracheophyta</taxon>
        <taxon>Spermatophyta</taxon>
        <taxon>Magnoliopsida</taxon>
        <taxon>eudicotyledons</taxon>
        <taxon>Gunneridae</taxon>
        <taxon>Pentapetalae</taxon>
        <taxon>asterids</taxon>
        <taxon>lamiids</taxon>
        <taxon>Lamiales</taxon>
        <taxon>Pedaliaceae</taxon>
        <taxon>Sesamum</taxon>
    </lineage>
</organism>
<feature type="compositionally biased region" description="Basic and acidic residues" evidence="1">
    <location>
        <begin position="405"/>
        <end position="422"/>
    </location>
</feature>